<organism evidence="6">
    <name type="scientific">hydrothermal vent metagenome</name>
    <dbReference type="NCBI Taxonomy" id="652676"/>
    <lineage>
        <taxon>unclassified sequences</taxon>
        <taxon>metagenomes</taxon>
        <taxon>ecological metagenomes</taxon>
    </lineage>
</organism>
<dbReference type="InterPro" id="IPR001635">
    <property type="entry name" value="Flag_hook_Flik"/>
</dbReference>
<accession>A0A3B1BIC2</accession>
<feature type="compositionally biased region" description="Polar residues" evidence="4">
    <location>
        <begin position="12"/>
        <end position="37"/>
    </location>
</feature>
<evidence type="ECO:0000256" key="3">
    <source>
        <dbReference type="ARBA" id="ARBA00022795"/>
    </source>
</evidence>
<dbReference type="InterPro" id="IPR021136">
    <property type="entry name" value="Flagellar_hook_control-like_C"/>
</dbReference>
<dbReference type="AlphaFoldDB" id="A0A3B1BIC2"/>
<feature type="region of interest" description="Disordered" evidence="4">
    <location>
        <begin position="1"/>
        <end position="42"/>
    </location>
</feature>
<proteinExistence type="inferred from homology"/>
<evidence type="ECO:0000256" key="2">
    <source>
        <dbReference type="ARBA" id="ARBA00009149"/>
    </source>
</evidence>
<feature type="region of interest" description="Disordered" evidence="4">
    <location>
        <begin position="300"/>
        <end position="324"/>
    </location>
</feature>
<sequence>MSESMPILANTAAASSQSKELSNGGTSATTDAESADSNGGFPKLLETQLQTTQQDSESGNDLPPDMASPAQAAMLPLELFQVQNNADGNAPLPGQAAGTSLTTAVSAATIGGDKLANVALSANAEDSLNLDETLLTRQQQQLMQTVTSGAKDSPSIDSLLKQHGSAEAASQAPLPASVAHNNNLTMAGLATGLVAKADAMPTQSAPAMTVPQQHPGWNQAVGDRLQWMVGHHIQSADIRLDPPELGRLDVHIQLHKDHASIVFSAPNQQVRDALESAVPRLREMMNDIGLSLGDVNVSQESFSQGQQANENSRSADSVANDEAENDRLEAISPIAVRRGIGMLDAYA</sequence>
<evidence type="ECO:0000256" key="4">
    <source>
        <dbReference type="SAM" id="MobiDB-lite"/>
    </source>
</evidence>
<feature type="domain" description="Flagellar hook-length control protein-like C-terminal" evidence="5">
    <location>
        <begin position="223"/>
        <end position="305"/>
    </location>
</feature>
<dbReference type="EMBL" id="UOFZ01000167">
    <property type="protein sequence ID" value="VAX14241.1"/>
    <property type="molecule type" value="Genomic_DNA"/>
</dbReference>
<dbReference type="GO" id="GO:0044780">
    <property type="term" value="P:bacterial-type flagellum assembly"/>
    <property type="evidence" value="ECO:0007669"/>
    <property type="project" value="InterPro"/>
</dbReference>
<keyword evidence="6" id="KW-0966">Cell projection</keyword>
<keyword evidence="6" id="KW-0282">Flagellum</keyword>
<keyword evidence="3" id="KW-1005">Bacterial flagellum biogenesis</keyword>
<feature type="compositionally biased region" description="Polar residues" evidence="4">
    <location>
        <begin position="300"/>
        <end position="317"/>
    </location>
</feature>
<name>A0A3B1BIC2_9ZZZZ</name>
<comment type="similarity">
    <text evidence="2">Belongs to the FliK family.</text>
</comment>
<dbReference type="Gene3D" id="3.30.750.140">
    <property type="match status" value="1"/>
</dbReference>
<dbReference type="PANTHER" id="PTHR37533">
    <property type="entry name" value="FLAGELLAR HOOK-LENGTH CONTROL PROTEIN"/>
    <property type="match status" value="1"/>
</dbReference>
<keyword evidence="6" id="KW-0969">Cilium</keyword>
<evidence type="ECO:0000256" key="1">
    <source>
        <dbReference type="ARBA" id="ARBA00003944"/>
    </source>
</evidence>
<evidence type="ECO:0000259" key="5">
    <source>
        <dbReference type="Pfam" id="PF02120"/>
    </source>
</evidence>
<dbReference type="PANTHER" id="PTHR37533:SF2">
    <property type="entry name" value="FLAGELLAR HOOK-LENGTH CONTROL PROTEIN"/>
    <property type="match status" value="1"/>
</dbReference>
<dbReference type="InterPro" id="IPR052563">
    <property type="entry name" value="FliK"/>
</dbReference>
<dbReference type="CDD" id="cd17470">
    <property type="entry name" value="T3SS_Flik_C"/>
    <property type="match status" value="1"/>
</dbReference>
<reference evidence="6" key="1">
    <citation type="submission" date="2018-06" db="EMBL/GenBank/DDBJ databases">
        <authorList>
            <person name="Zhirakovskaya E."/>
        </authorList>
    </citation>
    <scope>NUCLEOTIDE SEQUENCE</scope>
</reference>
<gene>
    <name evidence="6" type="ORF">MNBD_GAMMA24-2014</name>
</gene>
<dbReference type="InterPro" id="IPR038610">
    <property type="entry name" value="FliK-like_C_sf"/>
</dbReference>
<comment type="function">
    <text evidence="1">Controls the length of the flagellar hook.</text>
</comment>
<dbReference type="PRINTS" id="PR01007">
    <property type="entry name" value="FLGHOOKFLIK"/>
</dbReference>
<dbReference type="GO" id="GO:0009424">
    <property type="term" value="C:bacterial-type flagellum hook"/>
    <property type="evidence" value="ECO:0007669"/>
    <property type="project" value="InterPro"/>
</dbReference>
<protein>
    <submittedName>
        <fullName evidence="6">Flagellar hook-length control protein FliK</fullName>
    </submittedName>
</protein>
<evidence type="ECO:0000313" key="6">
    <source>
        <dbReference type="EMBL" id="VAX14241.1"/>
    </source>
</evidence>
<feature type="region of interest" description="Disordered" evidence="4">
    <location>
        <begin position="145"/>
        <end position="173"/>
    </location>
</feature>
<dbReference type="Pfam" id="PF02120">
    <property type="entry name" value="Flg_hook"/>
    <property type="match status" value="1"/>
</dbReference>